<comment type="caution">
    <text evidence="2">The sequence shown here is derived from an EMBL/GenBank/DDBJ whole genome shotgun (WGS) entry which is preliminary data.</text>
</comment>
<accession>A0ABW7G7K7</accession>
<dbReference type="Gene3D" id="3.20.20.80">
    <property type="entry name" value="Glycosidases"/>
    <property type="match status" value="2"/>
</dbReference>
<feature type="compositionally biased region" description="Polar residues" evidence="1">
    <location>
        <begin position="426"/>
        <end position="435"/>
    </location>
</feature>
<dbReference type="SUPFAM" id="SSF75011">
    <property type="entry name" value="3-carboxy-cis,cis-mucoante lactonizing enzyme"/>
    <property type="match status" value="1"/>
</dbReference>
<dbReference type="Proteomes" id="UP001606305">
    <property type="component" value="Unassembled WGS sequence"/>
</dbReference>
<dbReference type="EMBL" id="JBIGIA010000009">
    <property type="protein sequence ID" value="MFG6457832.1"/>
    <property type="molecule type" value="Genomic_DNA"/>
</dbReference>
<sequence length="1079" mass="115285">MDANGGRFHALATKADWLAHAPDGDWGWLPDDPAHEDALGQLVLKPALYEFKASGASALPEPTSRAGGAFDRYGNLYSLTADGTRIRVWSSGSGLLTTFWPLPQAAEAPAVAGGFGPCDPVIAEPLVMDALTVTTGHYLVVASVAAGGLLIFDLHGGGPPLPQPWAGMPAPHALLALDDGGVALFGASRLHRLGADLRPCVPRTAGPVVFGPAAALPALEDPAPLLPAGPPCQLELGADATAVAALPGGRFVVLRRQADGSRLSVIDAAGLESAAVGPLEQQIQANTVGHVSTALSSATLAVEWPAEAGGESFGVLLLAASGDQAFRFAAAEPVSGTWQFTLQQDFIPLRRYLAGGLAALAAGQVLHRFSSARVFYAGADRWLPLLTLPRPRCLREGTLTGPVWDSGTPACVWHRVALDARRPPGSTLTLQSRTAETPEALQLQPWRDEPRLQPHPSGPELPWREPAVTACKEVQTLTCLLQAATGRYLQLRLQAGSDGQHSLGLASLRAWYPRFSYLQHYLPAVYRADAASAAFTERFLALFEGELTRWEDRIAAAQLLLDARTAPRETLDWLAGWLAVGFDGSTGLARRRALLRHATAAHARRGTVPGMLLAATLAWEHDSVDVEPLLAVPEALANRVHGVRLQELFGLAPPLAAQAWRPALGGGDLLARLGGVDALVVGQRTAALRTVLGFVPRAATEEAGHVLPSGDELPGDALLGEAPAAPALPADSPDTSAGLQALRDHLQATRVQAPLRTRWQRFLQQRWATLPALNAAWSSHWAAWADIPVPTQLPASDAELLDWAQFEHQTGLAAGAVLPTTAWQSAQGAAALRARLAPIAGLGADGADAALLQSALGFLPRGAQEEAALMASWRLAELPDDEPQSRNEAFDDYLAATRPCAPLRQRWQDYLARRWRRISLLNAAWGTGWRSFDRIPSPLRLPAGSVALADWWRFEAQIVRALTPAHRFRIVLPLPADTSSLDFDELARRRAAVERAVALDKPAHTVAEIRFGFELFRVGEARLGHDTRLEQGLARRPELAALTADSIWPPLVLGERDLGGGQLTHPRPLPPPDRVGLDR</sequence>
<proteinExistence type="predicted"/>
<feature type="region of interest" description="Disordered" evidence="1">
    <location>
        <begin position="424"/>
        <end position="463"/>
    </location>
</feature>
<name>A0ABW7G7K7_9BURK</name>
<evidence type="ECO:0000313" key="2">
    <source>
        <dbReference type="EMBL" id="MFG6457832.1"/>
    </source>
</evidence>
<evidence type="ECO:0000256" key="1">
    <source>
        <dbReference type="SAM" id="MobiDB-lite"/>
    </source>
</evidence>
<feature type="region of interest" description="Disordered" evidence="1">
    <location>
        <begin position="1059"/>
        <end position="1079"/>
    </location>
</feature>
<dbReference type="Pfam" id="PF09684">
    <property type="entry name" value="Tail_P2_I"/>
    <property type="match status" value="1"/>
</dbReference>
<protein>
    <submittedName>
        <fullName evidence="2">Phage tail protein</fullName>
    </submittedName>
</protein>
<gene>
    <name evidence="2" type="ORF">ACG00X_13400</name>
</gene>
<reference evidence="2 3" key="1">
    <citation type="submission" date="2024-09" db="EMBL/GenBank/DDBJ databases">
        <title>Novel species of the genus Pelomonas and Roseateles isolated from streams.</title>
        <authorList>
            <person name="Lu H."/>
        </authorList>
    </citation>
    <scope>NUCLEOTIDE SEQUENCE [LARGE SCALE GENOMIC DNA]</scope>
    <source>
        <strain evidence="2 3">BYS96W</strain>
    </source>
</reference>
<dbReference type="InterPro" id="IPR011748">
    <property type="entry name" value="Unchr_phage_tail-like"/>
</dbReference>
<organism evidence="2 3">
    <name type="scientific">Pelomonas nitida</name>
    <dbReference type="NCBI Taxonomy" id="3299027"/>
    <lineage>
        <taxon>Bacteria</taxon>
        <taxon>Pseudomonadati</taxon>
        <taxon>Pseudomonadota</taxon>
        <taxon>Betaproteobacteria</taxon>
        <taxon>Burkholderiales</taxon>
        <taxon>Sphaerotilaceae</taxon>
        <taxon>Roseateles</taxon>
    </lineage>
</organism>
<evidence type="ECO:0000313" key="3">
    <source>
        <dbReference type="Proteomes" id="UP001606305"/>
    </source>
</evidence>
<dbReference type="InterPro" id="IPR006521">
    <property type="entry name" value="Tail_protein_I"/>
</dbReference>
<keyword evidence="3" id="KW-1185">Reference proteome</keyword>
<dbReference type="RefSeq" id="WP_394488687.1">
    <property type="nucleotide sequence ID" value="NZ_JBIGIA010000009.1"/>
</dbReference>
<dbReference type="NCBIfam" id="TIGR02242">
    <property type="entry name" value="tail_TIGR02242"/>
    <property type="match status" value="1"/>
</dbReference>